<comment type="subcellular location">
    <subcellularLocation>
        <location evidence="5 19">Cytoplasm</location>
    </subcellularLocation>
</comment>
<dbReference type="KEGG" id="mflg:ABS361_21095"/>
<proteinExistence type="inferred from homology"/>
<feature type="binding site" evidence="19">
    <location>
        <position position="262"/>
    </location>
    <ligand>
        <name>Zn(2+)</name>
        <dbReference type="ChEBI" id="CHEBI:29105"/>
    </ligand>
</feature>
<comment type="similarity">
    <text evidence="7 19">Belongs to the sugar phosphate cyclases superfamily. Dehydroquinate synthase family.</text>
</comment>
<dbReference type="FunFam" id="3.40.50.1970:FF:000007">
    <property type="entry name" value="Pentafunctional AROM polypeptide"/>
    <property type="match status" value="1"/>
</dbReference>
<dbReference type="PANTHER" id="PTHR43622">
    <property type="entry name" value="3-DEHYDROQUINATE SYNTHASE"/>
    <property type="match status" value="1"/>
</dbReference>
<evidence type="ECO:0000256" key="18">
    <source>
        <dbReference type="ARBA" id="ARBA00023285"/>
    </source>
</evidence>
<keyword evidence="13 19" id="KW-0547">Nucleotide-binding</keyword>
<sequence length="383" mass="40537">MSSTEATTATTTVAAPTVVPVALGKRGYDILIGPGLIDGAGEELARRFPGSRYAIITDETVAEHHLDRLTGSMTDAGLDFTTVELTAGEGSKSFPVFESAIDCVLSARLERGDLLIALGGGVIGDLVGFVAGVVRRGMRFVQMPTTLLAQVDSSVGGKTGINTRHGKNLVGVFHQPSLVLADTSALDTLAPRDFRAGYAEVAKYGLIDDPAFFAWLEANWRDVFSGGPGRIEAIATACRAKAHVVKIDEKETGPRALLNLGHTFGHALEAVTHYDGTRLVHGEGVAIGMALAHEFSVHMNLCSPDDAARVKAHLEAVGLPTRLQDVPGGVGTAEELMQAIYQDKKVKRGRLTFILTRGVGKSFIADDVAPDVVKAFLGEKLRG</sequence>
<keyword evidence="18 19" id="KW-0170">Cobalt</keyword>
<dbReference type="PIRSF" id="PIRSF001455">
    <property type="entry name" value="DHQ_synth"/>
    <property type="match status" value="1"/>
</dbReference>
<feature type="binding site" evidence="19">
    <location>
        <position position="158"/>
    </location>
    <ligand>
        <name>NAD(+)</name>
        <dbReference type="ChEBI" id="CHEBI:57540"/>
    </ligand>
</feature>
<dbReference type="CDD" id="cd08195">
    <property type="entry name" value="DHQS"/>
    <property type="match status" value="1"/>
</dbReference>
<evidence type="ECO:0000256" key="3">
    <source>
        <dbReference type="ARBA" id="ARBA00001947"/>
    </source>
</evidence>
<gene>
    <name evidence="19 23" type="primary">aroB</name>
    <name evidence="23" type="ORF">ABS361_21095</name>
</gene>
<feature type="domain" description="3-dehydroquinate synthase N-terminal" evidence="21">
    <location>
        <begin position="83"/>
        <end position="195"/>
    </location>
</feature>
<dbReference type="Pfam" id="PF01761">
    <property type="entry name" value="DHQ_synthase"/>
    <property type="match status" value="1"/>
</dbReference>
<dbReference type="GO" id="GO:0009423">
    <property type="term" value="P:chorismate biosynthetic process"/>
    <property type="evidence" value="ECO:0007669"/>
    <property type="project" value="UniProtKB-UniRule"/>
</dbReference>
<dbReference type="InterPro" id="IPR016037">
    <property type="entry name" value="DHQ_synth_AroB"/>
</dbReference>
<dbReference type="InterPro" id="IPR050071">
    <property type="entry name" value="Dehydroquinate_synthase"/>
</dbReference>
<evidence type="ECO:0000256" key="7">
    <source>
        <dbReference type="ARBA" id="ARBA00005412"/>
    </source>
</evidence>
<organism evidence="23">
    <name type="scientific">Methyloraptor flagellatus</name>
    <dbReference type="NCBI Taxonomy" id="3162530"/>
    <lineage>
        <taxon>Bacteria</taxon>
        <taxon>Pseudomonadati</taxon>
        <taxon>Pseudomonadota</taxon>
        <taxon>Alphaproteobacteria</taxon>
        <taxon>Hyphomicrobiales</taxon>
        <taxon>Ancalomicrobiaceae</taxon>
        <taxon>Methyloraptor</taxon>
    </lineage>
</organism>
<dbReference type="PANTHER" id="PTHR43622:SF7">
    <property type="entry name" value="3-DEHYDROQUINATE SYNTHASE, CHLOROPLASTIC"/>
    <property type="match status" value="1"/>
</dbReference>
<keyword evidence="16 19" id="KW-0057">Aromatic amino acid biosynthesis</keyword>
<comment type="catalytic activity">
    <reaction evidence="1 19">
        <text>7-phospho-2-dehydro-3-deoxy-D-arabino-heptonate = 3-dehydroquinate + phosphate</text>
        <dbReference type="Rhea" id="RHEA:21968"/>
        <dbReference type="ChEBI" id="CHEBI:32364"/>
        <dbReference type="ChEBI" id="CHEBI:43474"/>
        <dbReference type="ChEBI" id="CHEBI:58394"/>
        <dbReference type="EC" id="4.2.3.4"/>
    </reaction>
</comment>
<dbReference type="Gene3D" id="1.20.1090.10">
    <property type="entry name" value="Dehydroquinate synthase-like - alpha domain"/>
    <property type="match status" value="1"/>
</dbReference>
<keyword evidence="20" id="KW-1133">Transmembrane helix</keyword>
<dbReference type="GO" id="GO:0000166">
    <property type="term" value="F:nucleotide binding"/>
    <property type="evidence" value="ECO:0007669"/>
    <property type="project" value="UniProtKB-KW"/>
</dbReference>
<keyword evidence="17 19" id="KW-0456">Lyase</keyword>
<comment type="pathway">
    <text evidence="6 19">Metabolic intermediate biosynthesis; chorismate biosynthesis; chorismate from D-erythrose 4-phosphate and phosphoenolpyruvate: step 2/7.</text>
</comment>
<dbReference type="Pfam" id="PF24621">
    <property type="entry name" value="DHQS_C"/>
    <property type="match status" value="1"/>
</dbReference>
<evidence type="ECO:0000259" key="22">
    <source>
        <dbReference type="Pfam" id="PF24621"/>
    </source>
</evidence>
<comment type="cofactor">
    <cofactor evidence="19">
        <name>Co(2+)</name>
        <dbReference type="ChEBI" id="CHEBI:48828"/>
    </cofactor>
    <cofactor evidence="19">
        <name>Zn(2+)</name>
        <dbReference type="ChEBI" id="CHEBI:29105"/>
    </cofactor>
    <text evidence="19">Binds 1 divalent metal cation per subunit. Can use either Co(2+) or Zn(2+).</text>
</comment>
<evidence type="ECO:0000256" key="10">
    <source>
        <dbReference type="ARBA" id="ARBA00022490"/>
    </source>
</evidence>
<evidence type="ECO:0000256" key="9">
    <source>
        <dbReference type="ARBA" id="ARBA00017684"/>
    </source>
</evidence>
<comment type="cofactor">
    <cofactor evidence="3">
        <name>Zn(2+)</name>
        <dbReference type="ChEBI" id="CHEBI:29105"/>
    </cofactor>
</comment>
<dbReference type="RefSeq" id="WP_407049569.1">
    <property type="nucleotide sequence ID" value="NZ_CP158568.1"/>
</dbReference>
<feature type="domain" description="3-dehydroquinate synthase C-terminal" evidence="22">
    <location>
        <begin position="197"/>
        <end position="346"/>
    </location>
</feature>
<evidence type="ECO:0000256" key="5">
    <source>
        <dbReference type="ARBA" id="ARBA00004496"/>
    </source>
</evidence>
<dbReference type="GO" id="GO:0008652">
    <property type="term" value="P:amino acid biosynthetic process"/>
    <property type="evidence" value="ECO:0007669"/>
    <property type="project" value="UniProtKB-KW"/>
</dbReference>
<keyword evidence="20" id="KW-0472">Membrane</keyword>
<feature type="binding site" evidence="19">
    <location>
        <position position="200"/>
    </location>
    <ligand>
        <name>Zn(2+)</name>
        <dbReference type="ChEBI" id="CHEBI:29105"/>
    </ligand>
</feature>
<dbReference type="Gene3D" id="3.40.50.1970">
    <property type="match status" value="1"/>
</dbReference>
<evidence type="ECO:0000256" key="14">
    <source>
        <dbReference type="ARBA" id="ARBA00022833"/>
    </source>
</evidence>
<comment type="caution">
    <text evidence="19">Lacks conserved residue(s) required for the propagation of feature annotation.</text>
</comment>
<dbReference type="GO" id="GO:0005737">
    <property type="term" value="C:cytoplasm"/>
    <property type="evidence" value="ECO:0007669"/>
    <property type="project" value="UniProtKB-SubCell"/>
</dbReference>
<evidence type="ECO:0000256" key="1">
    <source>
        <dbReference type="ARBA" id="ARBA00001393"/>
    </source>
</evidence>
<evidence type="ECO:0000256" key="12">
    <source>
        <dbReference type="ARBA" id="ARBA00022723"/>
    </source>
</evidence>
<dbReference type="InterPro" id="IPR056179">
    <property type="entry name" value="DHQS_C"/>
</dbReference>
<protein>
    <recommendedName>
        <fullName evidence="9 19">3-dehydroquinate synthase</fullName>
        <shortName evidence="19">DHQS</shortName>
        <ecNumber evidence="8 19">4.2.3.4</ecNumber>
    </recommendedName>
</protein>
<dbReference type="AlphaFoldDB" id="A0AAU7X9Q4"/>
<evidence type="ECO:0000256" key="16">
    <source>
        <dbReference type="ARBA" id="ARBA00023141"/>
    </source>
</evidence>
<dbReference type="GO" id="GO:0046872">
    <property type="term" value="F:metal ion binding"/>
    <property type="evidence" value="ECO:0007669"/>
    <property type="project" value="UniProtKB-KW"/>
</dbReference>
<keyword evidence="11 19" id="KW-0028">Amino-acid biosynthesis</keyword>
<dbReference type="InterPro" id="IPR030963">
    <property type="entry name" value="DHQ_synth_fam"/>
</dbReference>
<feature type="binding site" evidence="19">
    <location>
        <position position="167"/>
    </location>
    <ligand>
        <name>NAD(+)</name>
        <dbReference type="ChEBI" id="CHEBI:57540"/>
    </ligand>
</feature>
<keyword evidence="15 19" id="KW-0520">NAD</keyword>
<evidence type="ECO:0000256" key="2">
    <source>
        <dbReference type="ARBA" id="ARBA00001911"/>
    </source>
</evidence>
<feature type="transmembrane region" description="Helical" evidence="20">
    <location>
        <begin position="114"/>
        <end position="134"/>
    </location>
</feature>
<evidence type="ECO:0000256" key="15">
    <source>
        <dbReference type="ARBA" id="ARBA00023027"/>
    </source>
</evidence>
<comment type="function">
    <text evidence="4 19">Catalyzes the conversion of 3-deoxy-D-arabino-heptulosonate 7-phosphate (DAHP) to dehydroquinate (DHQ).</text>
</comment>
<dbReference type="NCBIfam" id="TIGR01357">
    <property type="entry name" value="aroB"/>
    <property type="match status" value="1"/>
</dbReference>
<evidence type="ECO:0000256" key="4">
    <source>
        <dbReference type="ARBA" id="ARBA00003485"/>
    </source>
</evidence>
<keyword evidence="10 19" id="KW-0963">Cytoplasm</keyword>
<reference evidence="23" key="1">
    <citation type="submission" date="2024-06" db="EMBL/GenBank/DDBJ databases">
        <title>Methylostella associata gen. nov., sp. nov., a novel Ancalomicrobiaceae-affiliated facultatively methylotrophic bacteria that feed on methanotrophs of the genus Methylococcus.</title>
        <authorList>
            <person name="Saltykova V."/>
            <person name="Danilova O.V."/>
            <person name="Oshkin I.Y."/>
            <person name="Belova S.E."/>
            <person name="Pimenov N.V."/>
            <person name="Dedysh S.N."/>
        </authorList>
    </citation>
    <scope>NUCLEOTIDE SEQUENCE</scope>
    <source>
        <strain evidence="23">S20</strain>
    </source>
</reference>
<comment type="cofactor">
    <cofactor evidence="2 19">
        <name>NAD(+)</name>
        <dbReference type="ChEBI" id="CHEBI:57540"/>
    </cofactor>
</comment>
<feature type="binding site" evidence="19">
    <location>
        <position position="281"/>
    </location>
    <ligand>
        <name>Zn(2+)</name>
        <dbReference type="ChEBI" id="CHEBI:29105"/>
    </ligand>
</feature>
<dbReference type="HAMAP" id="MF_00110">
    <property type="entry name" value="DHQ_synthase"/>
    <property type="match status" value="1"/>
</dbReference>
<feature type="binding site" evidence="19">
    <location>
        <begin position="145"/>
        <end position="146"/>
    </location>
    <ligand>
        <name>NAD(+)</name>
        <dbReference type="ChEBI" id="CHEBI:57540"/>
    </ligand>
</feature>
<feature type="binding site" evidence="19">
    <location>
        <begin position="121"/>
        <end position="125"/>
    </location>
    <ligand>
        <name>NAD(+)</name>
        <dbReference type="ChEBI" id="CHEBI:57540"/>
    </ligand>
</feature>
<evidence type="ECO:0000259" key="21">
    <source>
        <dbReference type="Pfam" id="PF01761"/>
    </source>
</evidence>
<keyword evidence="20" id="KW-0812">Transmembrane</keyword>
<evidence type="ECO:0000256" key="8">
    <source>
        <dbReference type="ARBA" id="ARBA00013031"/>
    </source>
</evidence>
<evidence type="ECO:0000256" key="13">
    <source>
        <dbReference type="ARBA" id="ARBA00022741"/>
    </source>
</evidence>
<dbReference type="GO" id="GO:0009073">
    <property type="term" value="P:aromatic amino acid family biosynthetic process"/>
    <property type="evidence" value="ECO:0007669"/>
    <property type="project" value="UniProtKB-KW"/>
</dbReference>
<dbReference type="GO" id="GO:0003856">
    <property type="term" value="F:3-dehydroquinate synthase activity"/>
    <property type="evidence" value="ECO:0007669"/>
    <property type="project" value="UniProtKB-UniRule"/>
</dbReference>
<accession>A0AAU7X9Q4</accession>
<dbReference type="EMBL" id="CP158568">
    <property type="protein sequence ID" value="XBY44476.1"/>
    <property type="molecule type" value="Genomic_DNA"/>
</dbReference>
<keyword evidence="12 19" id="KW-0479">Metal-binding</keyword>
<evidence type="ECO:0000313" key="23">
    <source>
        <dbReference type="EMBL" id="XBY44476.1"/>
    </source>
</evidence>
<name>A0AAU7X9Q4_9HYPH</name>
<evidence type="ECO:0000256" key="19">
    <source>
        <dbReference type="HAMAP-Rule" id="MF_00110"/>
    </source>
</evidence>
<dbReference type="InterPro" id="IPR030960">
    <property type="entry name" value="DHQS/DOIS_N"/>
</dbReference>
<dbReference type="SUPFAM" id="SSF56796">
    <property type="entry name" value="Dehydroquinate synthase-like"/>
    <property type="match status" value="1"/>
</dbReference>
<evidence type="ECO:0000256" key="11">
    <source>
        <dbReference type="ARBA" id="ARBA00022605"/>
    </source>
</evidence>
<evidence type="ECO:0000256" key="20">
    <source>
        <dbReference type="SAM" id="Phobius"/>
    </source>
</evidence>
<evidence type="ECO:0000256" key="17">
    <source>
        <dbReference type="ARBA" id="ARBA00023239"/>
    </source>
</evidence>
<dbReference type="EC" id="4.2.3.4" evidence="8 19"/>
<evidence type="ECO:0000256" key="6">
    <source>
        <dbReference type="ARBA" id="ARBA00004661"/>
    </source>
</evidence>
<keyword evidence="14 19" id="KW-0862">Zinc</keyword>